<dbReference type="InterPro" id="IPR050245">
    <property type="entry name" value="PrsA_foldase"/>
</dbReference>
<keyword evidence="3" id="KW-0812">Transmembrane</keyword>
<feature type="domain" description="PpiC" evidence="4">
    <location>
        <begin position="156"/>
        <end position="277"/>
    </location>
</feature>
<dbReference type="InterPro" id="IPR000297">
    <property type="entry name" value="PPIase_PpiC"/>
</dbReference>
<dbReference type="EMBL" id="JFHU01000150">
    <property type="protein sequence ID" value="EXX87629.1"/>
    <property type="molecule type" value="Genomic_DNA"/>
</dbReference>
<dbReference type="Gene3D" id="1.10.3120.10">
    <property type="entry name" value="Trigger factor, C-terminal domain"/>
    <property type="match status" value="1"/>
</dbReference>
<feature type="compositionally biased region" description="Low complexity" evidence="2">
    <location>
        <begin position="37"/>
        <end position="49"/>
    </location>
</feature>
<dbReference type="GO" id="GO:0015031">
    <property type="term" value="P:protein transport"/>
    <property type="evidence" value="ECO:0007669"/>
    <property type="project" value="InterPro"/>
</dbReference>
<dbReference type="InterPro" id="IPR023058">
    <property type="entry name" value="PPIase_PpiC_CS"/>
</dbReference>
<dbReference type="InterPro" id="IPR027304">
    <property type="entry name" value="Trigger_fact/SurA_dom_sf"/>
</dbReference>
<feature type="region of interest" description="Disordered" evidence="2">
    <location>
        <begin position="35"/>
        <end position="63"/>
    </location>
</feature>
<dbReference type="RefSeq" id="WP_036582890.1">
    <property type="nucleotide sequence ID" value="NZ_KK082166.1"/>
</dbReference>
<dbReference type="SUPFAM" id="SSF54534">
    <property type="entry name" value="FKBP-like"/>
    <property type="match status" value="1"/>
</dbReference>
<proteinExistence type="predicted"/>
<dbReference type="PROSITE" id="PS01096">
    <property type="entry name" value="PPIC_PPIASE_1"/>
    <property type="match status" value="1"/>
</dbReference>
<protein>
    <recommendedName>
        <fullName evidence="4">PpiC domain-containing protein</fullName>
    </recommendedName>
</protein>
<evidence type="ECO:0000256" key="2">
    <source>
        <dbReference type="SAM" id="MobiDB-lite"/>
    </source>
</evidence>
<keyword evidence="1" id="KW-0697">Rotamase</keyword>
<dbReference type="PROSITE" id="PS50198">
    <property type="entry name" value="PPIC_PPIASE_2"/>
    <property type="match status" value="1"/>
</dbReference>
<dbReference type="InterPro" id="IPR046357">
    <property type="entry name" value="PPIase_dom_sf"/>
</dbReference>
<dbReference type="OrthoDB" id="2677468at2"/>
<name>A0A9W5W6T0_9BACL</name>
<dbReference type="PANTHER" id="PTHR47245">
    <property type="entry name" value="PEPTIDYLPROLYL ISOMERASE"/>
    <property type="match status" value="1"/>
</dbReference>
<keyword evidence="1" id="KW-0413">Isomerase</keyword>
<sequence length="324" mass="35088">MNKSNALKAVVILQAVCLIVLAVIVVVRIGPDSNRIAPSPASGEPPAASGGDGGANRSDDRKVASVGETVITQGMLRSELEKSYGDSVLRAMLVQEVLKLEAEAYGLEVTPEELQEELDDMMEGYGDEAAFFASMKEQLGMDRETVIADARQRLLLEKIAIRAVDIGDDDVEAYIRDNPEEFAPSVSLGLSWIVTESRAEAEKVLRMVEAGESFEALARTYSIDEYSADNGGSIGTVDASDPFIDEDMLQAVSGIEPGTIAGPVEVDMGWAVVRLDERTVVRTPDDRRLRDKVKKQLALAAADPLREVEDSLLAKYGAQVFQPR</sequence>
<dbReference type="InterPro" id="IPR037041">
    <property type="entry name" value="Trigger_fac_C_sf"/>
</dbReference>
<reference evidence="5 6" key="1">
    <citation type="submission" date="2014-02" db="EMBL/GenBank/DDBJ databases">
        <title>Genome sequence of Paenibacillus darwinianus reveals adaptive mechanisms for survival in Antarctic soils.</title>
        <authorList>
            <person name="Dsouza M."/>
            <person name="Taylor M.W."/>
            <person name="Turner S.J."/>
            <person name="Aislabie J."/>
        </authorList>
    </citation>
    <scope>NUCLEOTIDE SEQUENCE [LARGE SCALE GENOMIC DNA]</scope>
    <source>
        <strain evidence="5 6">CE1</strain>
    </source>
</reference>
<dbReference type="AlphaFoldDB" id="A0A9W5W6T0"/>
<keyword evidence="3" id="KW-0472">Membrane</keyword>
<evidence type="ECO:0000256" key="3">
    <source>
        <dbReference type="SAM" id="Phobius"/>
    </source>
</evidence>
<dbReference type="Proteomes" id="UP000053750">
    <property type="component" value="Unassembled WGS sequence"/>
</dbReference>
<dbReference type="Pfam" id="PF00639">
    <property type="entry name" value="Rotamase"/>
    <property type="match status" value="1"/>
</dbReference>
<keyword evidence="3" id="KW-1133">Transmembrane helix</keyword>
<gene>
    <name evidence="5" type="ORF">BG53_03820</name>
</gene>
<accession>A0A9W5W6T0</accession>
<dbReference type="Gene3D" id="3.10.50.40">
    <property type="match status" value="1"/>
</dbReference>
<evidence type="ECO:0000313" key="6">
    <source>
        <dbReference type="Proteomes" id="UP000053750"/>
    </source>
</evidence>
<comment type="caution">
    <text evidence="5">The sequence shown here is derived from an EMBL/GenBank/DDBJ whole genome shotgun (WGS) entry which is preliminary data.</text>
</comment>
<dbReference type="GO" id="GO:0006457">
    <property type="term" value="P:protein folding"/>
    <property type="evidence" value="ECO:0007669"/>
    <property type="project" value="InterPro"/>
</dbReference>
<dbReference type="PANTHER" id="PTHR47245:SF2">
    <property type="entry name" value="PEPTIDYL-PROLYL CIS-TRANS ISOMERASE HP_0175-RELATED"/>
    <property type="match status" value="1"/>
</dbReference>
<feature type="transmembrane region" description="Helical" evidence="3">
    <location>
        <begin position="6"/>
        <end position="27"/>
    </location>
</feature>
<evidence type="ECO:0000313" key="5">
    <source>
        <dbReference type="EMBL" id="EXX87629.1"/>
    </source>
</evidence>
<evidence type="ECO:0000256" key="1">
    <source>
        <dbReference type="PROSITE-ProRule" id="PRU00278"/>
    </source>
</evidence>
<dbReference type="GO" id="GO:0003755">
    <property type="term" value="F:peptidyl-prolyl cis-trans isomerase activity"/>
    <property type="evidence" value="ECO:0007669"/>
    <property type="project" value="UniProtKB-KW"/>
</dbReference>
<keyword evidence="6" id="KW-1185">Reference proteome</keyword>
<organism evidence="5 6">
    <name type="scientific">Paenibacillus darwinianus</name>
    <dbReference type="NCBI Taxonomy" id="1380763"/>
    <lineage>
        <taxon>Bacteria</taxon>
        <taxon>Bacillati</taxon>
        <taxon>Bacillota</taxon>
        <taxon>Bacilli</taxon>
        <taxon>Bacillales</taxon>
        <taxon>Paenibacillaceae</taxon>
        <taxon>Paenibacillus</taxon>
    </lineage>
</organism>
<dbReference type="SUPFAM" id="SSF109998">
    <property type="entry name" value="Triger factor/SurA peptide-binding domain-like"/>
    <property type="match status" value="1"/>
</dbReference>
<evidence type="ECO:0000259" key="4">
    <source>
        <dbReference type="PROSITE" id="PS50198"/>
    </source>
</evidence>